<evidence type="ECO:0000256" key="1">
    <source>
        <dbReference type="ARBA" id="ARBA00010062"/>
    </source>
</evidence>
<evidence type="ECO:0000256" key="2">
    <source>
        <dbReference type="ARBA" id="ARBA00022448"/>
    </source>
</evidence>
<sequence>MSKKSFSMLVVGMLVIPFIFSTAYAKTLKIGSMSPLTGPYASDGTDIKNGVQTAIDVFEEAGGMPGYDKIELFPQDTACDPRQAVAAANKLINLEVVGVIGAYCSSSTIPSSETLAEEDIIMITPASTNEKVTDRGLPYMFRMCGRDDDQAPAAAKFMKEALNAKTIFIVDDKTTYSQGLADGVSKSCKELGIEVLSHDHVNQGDKDFSAVITKAKTMNPDIFYMSLQGYSPAAMMTIQAKRFGLAAQIVTQDAVFQPKYMEVAKDAAEGVYLTYGYTDPTTPEYKAFEDIYVPKYGKIAAYATYAYDSATALLKAIKAAGTTDSAKVKEELMKLDFNGVSKHVKFKANGDSGSSYIAFKVTGNEFVPYWEPVMGLIKK</sequence>
<accession>A0A1W1HBM2</accession>
<dbReference type="InterPro" id="IPR000709">
    <property type="entry name" value="Leu_Ile_Val-bd"/>
</dbReference>
<organism evidence="6 7">
    <name type="scientific">Desulfamplus magnetovallimortis</name>
    <dbReference type="NCBI Taxonomy" id="1246637"/>
    <lineage>
        <taxon>Bacteria</taxon>
        <taxon>Pseudomonadati</taxon>
        <taxon>Thermodesulfobacteriota</taxon>
        <taxon>Desulfobacteria</taxon>
        <taxon>Desulfobacterales</taxon>
        <taxon>Desulfobacteraceae</taxon>
        <taxon>Desulfamplus</taxon>
    </lineage>
</organism>
<protein>
    <submittedName>
        <fullName evidence="6">ABC-type branched-chain amino acid transport systems, periplasmic component</fullName>
    </submittedName>
</protein>
<feature type="domain" description="Leucine-binding protein" evidence="5">
    <location>
        <begin position="27"/>
        <end position="350"/>
    </location>
</feature>
<keyword evidence="3" id="KW-0732">Signal</keyword>
<proteinExistence type="inferred from homology"/>
<dbReference type="OrthoDB" id="9772589at2"/>
<comment type="similarity">
    <text evidence="1">Belongs to the leucine-binding protein family.</text>
</comment>
<dbReference type="AlphaFoldDB" id="A0A1W1HBM2"/>
<dbReference type="PRINTS" id="PR00337">
    <property type="entry name" value="LEUILEVALBP"/>
</dbReference>
<keyword evidence="2" id="KW-0813">Transport</keyword>
<dbReference type="Proteomes" id="UP000191931">
    <property type="component" value="Unassembled WGS sequence"/>
</dbReference>
<evidence type="ECO:0000313" key="6">
    <source>
        <dbReference type="EMBL" id="SLM29836.1"/>
    </source>
</evidence>
<reference evidence="6 7" key="1">
    <citation type="submission" date="2017-03" db="EMBL/GenBank/DDBJ databases">
        <authorList>
            <person name="Afonso C.L."/>
            <person name="Miller P.J."/>
            <person name="Scott M.A."/>
            <person name="Spackman E."/>
            <person name="Goraichik I."/>
            <person name="Dimitrov K.M."/>
            <person name="Suarez D.L."/>
            <person name="Swayne D.E."/>
        </authorList>
    </citation>
    <scope>NUCLEOTIDE SEQUENCE [LARGE SCALE GENOMIC DNA]</scope>
    <source>
        <strain evidence="6">PRJEB14757</strain>
    </source>
</reference>
<dbReference type="PANTHER" id="PTHR47151:SF2">
    <property type="entry name" value="AMINO ACID BINDING PROTEIN"/>
    <property type="match status" value="1"/>
</dbReference>
<dbReference type="RefSeq" id="WP_080797705.1">
    <property type="nucleotide sequence ID" value="NZ_LT828540.1"/>
</dbReference>
<evidence type="ECO:0000259" key="5">
    <source>
        <dbReference type="Pfam" id="PF13458"/>
    </source>
</evidence>
<gene>
    <name evidence="6" type="primary">livK</name>
    <name evidence="6" type="ORF">MTBBW1_20033</name>
</gene>
<evidence type="ECO:0000256" key="4">
    <source>
        <dbReference type="ARBA" id="ARBA00022970"/>
    </source>
</evidence>
<dbReference type="InterPro" id="IPR028081">
    <property type="entry name" value="Leu-bd"/>
</dbReference>
<evidence type="ECO:0000313" key="7">
    <source>
        <dbReference type="Proteomes" id="UP000191931"/>
    </source>
</evidence>
<dbReference type="EMBL" id="FWEV01000112">
    <property type="protein sequence ID" value="SLM29836.1"/>
    <property type="molecule type" value="Genomic_DNA"/>
</dbReference>
<dbReference type="PANTHER" id="PTHR47151">
    <property type="entry name" value="LEU/ILE/VAL-BINDING ABC TRANSPORTER SUBUNIT"/>
    <property type="match status" value="1"/>
</dbReference>
<name>A0A1W1HBM2_9BACT</name>
<keyword evidence="4" id="KW-0029">Amino-acid transport</keyword>
<dbReference type="GO" id="GO:0006865">
    <property type="term" value="P:amino acid transport"/>
    <property type="evidence" value="ECO:0007669"/>
    <property type="project" value="UniProtKB-KW"/>
</dbReference>
<dbReference type="InterPro" id="IPR028082">
    <property type="entry name" value="Peripla_BP_I"/>
</dbReference>
<dbReference type="CDD" id="cd06342">
    <property type="entry name" value="PBP1_ABC_LIVBP-like"/>
    <property type="match status" value="1"/>
</dbReference>
<evidence type="ECO:0000256" key="3">
    <source>
        <dbReference type="ARBA" id="ARBA00022729"/>
    </source>
</evidence>
<dbReference type="Pfam" id="PF13458">
    <property type="entry name" value="Peripla_BP_6"/>
    <property type="match status" value="1"/>
</dbReference>
<dbReference type="SUPFAM" id="SSF53822">
    <property type="entry name" value="Periplasmic binding protein-like I"/>
    <property type="match status" value="1"/>
</dbReference>
<dbReference type="STRING" id="1246637.MTBBW1_20033"/>
<dbReference type="Gene3D" id="3.40.50.2300">
    <property type="match status" value="2"/>
</dbReference>
<keyword evidence="7" id="KW-1185">Reference proteome</keyword>